<proteinExistence type="inferred from homology"/>
<keyword evidence="3" id="KW-1003">Cell membrane</keyword>
<dbReference type="PROSITE" id="PS50928">
    <property type="entry name" value="ABC_TM1"/>
    <property type="match status" value="1"/>
</dbReference>
<dbReference type="GO" id="GO:0005886">
    <property type="term" value="C:plasma membrane"/>
    <property type="evidence" value="ECO:0007669"/>
    <property type="project" value="UniProtKB-SubCell"/>
</dbReference>
<protein>
    <submittedName>
        <fullName evidence="9">Glutathione transport system permease protein GsiC</fullName>
    </submittedName>
</protein>
<keyword evidence="6 7" id="KW-0472">Membrane</keyword>
<evidence type="ECO:0000313" key="9">
    <source>
        <dbReference type="EMBL" id="CAG7603524.1"/>
    </source>
</evidence>
<feature type="transmembrane region" description="Helical" evidence="7">
    <location>
        <begin position="150"/>
        <end position="177"/>
    </location>
</feature>
<dbReference type="CDD" id="cd06261">
    <property type="entry name" value="TM_PBP2"/>
    <property type="match status" value="1"/>
</dbReference>
<evidence type="ECO:0000256" key="4">
    <source>
        <dbReference type="ARBA" id="ARBA00022692"/>
    </source>
</evidence>
<keyword evidence="10" id="KW-1185">Reference proteome</keyword>
<feature type="transmembrane region" description="Helical" evidence="7">
    <location>
        <begin position="28"/>
        <end position="46"/>
    </location>
</feature>
<evidence type="ECO:0000256" key="2">
    <source>
        <dbReference type="ARBA" id="ARBA00022448"/>
    </source>
</evidence>
<evidence type="ECO:0000256" key="7">
    <source>
        <dbReference type="RuleBase" id="RU363032"/>
    </source>
</evidence>
<gene>
    <name evidence="9" type="primary">gsiC_2</name>
    <name evidence="9" type="ORF">LEUCIP111803_00645</name>
</gene>
<dbReference type="InterPro" id="IPR000515">
    <property type="entry name" value="MetI-like"/>
</dbReference>
<evidence type="ECO:0000256" key="5">
    <source>
        <dbReference type="ARBA" id="ARBA00022989"/>
    </source>
</evidence>
<dbReference type="GO" id="GO:0055085">
    <property type="term" value="P:transmembrane transport"/>
    <property type="evidence" value="ECO:0007669"/>
    <property type="project" value="InterPro"/>
</dbReference>
<keyword evidence="2 7" id="KW-0813">Transport</keyword>
<reference evidence="9" key="1">
    <citation type="submission" date="2021-06" db="EMBL/GenBank/DDBJ databases">
        <authorList>
            <person name="Criscuolo A."/>
        </authorList>
    </citation>
    <scope>NUCLEOTIDE SEQUENCE</scope>
    <source>
        <strain evidence="9">CIP111803</strain>
    </source>
</reference>
<accession>A0A916NFY1</accession>
<name>A0A916NFY1_9MICO</name>
<dbReference type="Proteomes" id="UP000693892">
    <property type="component" value="Unassembled WGS sequence"/>
</dbReference>
<keyword evidence="4 7" id="KW-0812">Transmembrane</keyword>
<dbReference type="RefSeq" id="WP_218114279.1">
    <property type="nucleotide sequence ID" value="NZ_CAJVAP010000006.1"/>
</dbReference>
<comment type="similarity">
    <text evidence="7">Belongs to the binding-protein-dependent transport system permease family.</text>
</comment>
<dbReference type="AlphaFoldDB" id="A0A916NFY1"/>
<dbReference type="PANTHER" id="PTHR43163:SF3">
    <property type="entry name" value="PEPTIDE ABC TRANSPORTER PERMEASE PROTEIN"/>
    <property type="match status" value="1"/>
</dbReference>
<feature type="transmembrane region" description="Helical" evidence="7">
    <location>
        <begin position="118"/>
        <end position="138"/>
    </location>
</feature>
<keyword evidence="5 7" id="KW-1133">Transmembrane helix</keyword>
<feature type="transmembrane region" description="Helical" evidence="7">
    <location>
        <begin position="266"/>
        <end position="289"/>
    </location>
</feature>
<feature type="domain" description="ABC transmembrane type-1" evidence="8">
    <location>
        <begin position="114"/>
        <end position="319"/>
    </location>
</feature>
<feature type="transmembrane region" description="Helical" evidence="7">
    <location>
        <begin position="301"/>
        <end position="326"/>
    </location>
</feature>
<feature type="transmembrane region" description="Helical" evidence="7">
    <location>
        <begin position="197"/>
        <end position="216"/>
    </location>
</feature>
<comment type="caution">
    <text evidence="9">The sequence shown here is derived from an EMBL/GenBank/DDBJ whole genome shotgun (WGS) entry which is preliminary data.</text>
</comment>
<evidence type="ECO:0000256" key="3">
    <source>
        <dbReference type="ARBA" id="ARBA00022475"/>
    </source>
</evidence>
<evidence type="ECO:0000313" key="10">
    <source>
        <dbReference type="Proteomes" id="UP000693892"/>
    </source>
</evidence>
<comment type="subcellular location">
    <subcellularLocation>
        <location evidence="1 7">Cell membrane</location>
        <topology evidence="1 7">Multi-pass membrane protein</topology>
    </subcellularLocation>
</comment>
<organism evidence="9 10">
    <name type="scientific">Leucobacter soli</name>
    <dbReference type="NCBI Taxonomy" id="2812850"/>
    <lineage>
        <taxon>Bacteria</taxon>
        <taxon>Bacillati</taxon>
        <taxon>Actinomycetota</taxon>
        <taxon>Actinomycetes</taxon>
        <taxon>Micrococcales</taxon>
        <taxon>Microbacteriaceae</taxon>
        <taxon>Leucobacter</taxon>
    </lineage>
</organism>
<evidence type="ECO:0000256" key="1">
    <source>
        <dbReference type="ARBA" id="ARBA00004651"/>
    </source>
</evidence>
<dbReference type="EMBL" id="CAJVAP010000006">
    <property type="protein sequence ID" value="CAG7603524.1"/>
    <property type="molecule type" value="Genomic_DNA"/>
</dbReference>
<evidence type="ECO:0000256" key="6">
    <source>
        <dbReference type="ARBA" id="ARBA00023136"/>
    </source>
</evidence>
<sequence>MTTTSTVAKTGSRSGSVWRTTVKVSQQLGSMLLTLLIISMLAFFGTSGSGENVARSVLGREATQLQLDAYIAEHSLDDPLIVRYGRWLGSFVLGDWGVSPQSQRPVINDIWPRAENTLILALVAMVIATVIGLLASVYMAQRIGKPADTALLTTSIVIASMPEFVVAFGLVMIFGVWLGWLPVDSTAVIYGTPPEVARAYILPALALALTVIPYVLRVGRVAMAETLMEPYARSAILQGLSRRRVLWINVLPNASGPIINAISLNLVYVLGGVIIVENVFGFPGIGQALVAAINSKDTNSVLAITMLLGILFILLNLLTDFVAVLANPRSRNGGKR</sequence>
<dbReference type="Pfam" id="PF00528">
    <property type="entry name" value="BPD_transp_1"/>
    <property type="match status" value="1"/>
</dbReference>
<evidence type="ECO:0000259" key="8">
    <source>
        <dbReference type="PROSITE" id="PS50928"/>
    </source>
</evidence>
<dbReference type="PANTHER" id="PTHR43163">
    <property type="entry name" value="DIPEPTIDE TRANSPORT SYSTEM PERMEASE PROTEIN DPPB-RELATED"/>
    <property type="match status" value="1"/>
</dbReference>